<dbReference type="GO" id="GO:0046872">
    <property type="term" value="F:metal ion binding"/>
    <property type="evidence" value="ECO:0007669"/>
    <property type="project" value="UniProtKB-KW"/>
</dbReference>
<evidence type="ECO:0000256" key="2">
    <source>
        <dbReference type="ARBA" id="ARBA00022694"/>
    </source>
</evidence>
<keyword evidence="3 5" id="KW-0479">Metal-binding</keyword>
<evidence type="ECO:0000256" key="3">
    <source>
        <dbReference type="ARBA" id="ARBA00022723"/>
    </source>
</evidence>
<reference evidence="8 9" key="1">
    <citation type="submission" date="2013-03" db="EMBL/GenBank/DDBJ databases">
        <title>The Genome Sequence of Cladophialophora carrionii CBS 160.54.</title>
        <authorList>
            <consortium name="The Broad Institute Genomics Platform"/>
            <person name="Cuomo C."/>
            <person name="de Hoog S."/>
            <person name="Gorbushina A."/>
            <person name="Walker B."/>
            <person name="Young S.K."/>
            <person name="Zeng Q."/>
            <person name="Gargeya S."/>
            <person name="Fitzgerald M."/>
            <person name="Haas B."/>
            <person name="Abouelleil A."/>
            <person name="Allen A.W."/>
            <person name="Alvarado L."/>
            <person name="Arachchi H.M."/>
            <person name="Berlin A.M."/>
            <person name="Chapman S.B."/>
            <person name="Gainer-Dewar J."/>
            <person name="Goldberg J."/>
            <person name="Griggs A."/>
            <person name="Gujja S."/>
            <person name="Hansen M."/>
            <person name="Howarth C."/>
            <person name="Imamovic A."/>
            <person name="Ireland A."/>
            <person name="Larimer J."/>
            <person name="McCowan C."/>
            <person name="Murphy C."/>
            <person name="Pearson M."/>
            <person name="Poon T.W."/>
            <person name="Priest M."/>
            <person name="Roberts A."/>
            <person name="Saif S."/>
            <person name="Shea T."/>
            <person name="Sisk P."/>
            <person name="Sykes S."/>
            <person name="Wortman J."/>
            <person name="Nusbaum C."/>
            <person name="Birren B."/>
        </authorList>
    </citation>
    <scope>NUCLEOTIDE SEQUENCE [LARGE SCALE GENOMIC DNA]</scope>
    <source>
        <strain evidence="8 9">CBS 160.54</strain>
    </source>
</reference>
<feature type="binding site" evidence="5">
    <location>
        <position position="342"/>
    </location>
    <ligand>
        <name>Zn(2+)</name>
        <dbReference type="ChEBI" id="CHEBI:29105"/>
    </ligand>
</feature>
<evidence type="ECO:0000256" key="5">
    <source>
        <dbReference type="HAMAP-Rule" id="MF_03043"/>
    </source>
</evidence>
<evidence type="ECO:0000313" key="9">
    <source>
        <dbReference type="Proteomes" id="UP000030678"/>
    </source>
</evidence>
<evidence type="ECO:0000256" key="1">
    <source>
        <dbReference type="ARBA" id="ARBA00022490"/>
    </source>
</evidence>
<dbReference type="HOGENOM" id="CLU_037350_1_0_1"/>
<proteinExistence type="inferred from homology"/>
<organism evidence="8 9">
    <name type="scientific">Cladophialophora carrionii CBS 160.54</name>
    <dbReference type="NCBI Taxonomy" id="1279043"/>
    <lineage>
        <taxon>Eukaryota</taxon>
        <taxon>Fungi</taxon>
        <taxon>Dikarya</taxon>
        <taxon>Ascomycota</taxon>
        <taxon>Pezizomycotina</taxon>
        <taxon>Eurotiomycetes</taxon>
        <taxon>Chaetothyriomycetidae</taxon>
        <taxon>Chaetothyriales</taxon>
        <taxon>Herpotrichiellaceae</taxon>
        <taxon>Cladophialophora</taxon>
    </lineage>
</organism>
<dbReference type="InterPro" id="IPR028592">
    <property type="entry name" value="QTRTD1"/>
</dbReference>
<dbReference type="InterPro" id="IPR036511">
    <property type="entry name" value="TGT-like_sf"/>
</dbReference>
<feature type="binding site" evidence="5">
    <location>
        <position position="340"/>
    </location>
    <ligand>
        <name>Zn(2+)</name>
        <dbReference type="ChEBI" id="CHEBI:29105"/>
    </ligand>
</feature>
<dbReference type="Pfam" id="PF01702">
    <property type="entry name" value="TGT"/>
    <property type="match status" value="1"/>
</dbReference>
<comment type="function">
    <text evidence="5">Non-catalytic subunit of the queuine tRNA-ribosyltransferase (TGT) that catalyzes the base-exchange of a guanine (G) residue with queuine (Q) at position 34 (anticodon wobble position) in tRNAs with GU(N) anticodons (tRNA-Asp, -Asn, -His and -Tyr), resulting in the hypermodified nucleoside queuosine (7-(((4,5-cis-dihydroxy-2-cyclopenten-1-yl)amino)methyl)-7-deazaguanosine).</text>
</comment>
<dbReference type="GO" id="GO:0008479">
    <property type="term" value="F:tRNA-guanosine(34) queuine transglycosylase activity"/>
    <property type="evidence" value="ECO:0007669"/>
    <property type="project" value="UniProtKB-UniRule"/>
</dbReference>
<dbReference type="PANTHER" id="PTHR46064">
    <property type="entry name" value="QUEUINE TRNA-RIBOSYLTRANSFERASE ACCESSORY SUBUNIT 2"/>
    <property type="match status" value="1"/>
</dbReference>
<dbReference type="RefSeq" id="XP_008726548.1">
    <property type="nucleotide sequence ID" value="XM_008728326.1"/>
</dbReference>
<sequence>MDSADDASFVHLPDEMLRFVLQHFPASECAARLGQLTLRGRKPISTPHYVVPTSRGVIPHLSHDNVQKHTKISAVYVPLEDFIEKSNAPVYNTPCTGKESRLRRYTGLPEPCLSILGPRRVPYIPCPAHNTNSSIAISTSVGFRFLDVDKYNEAINILRPDISISIADLINTTNASVKRVEKSADRTHAWLRDFVEDNDGRDHQGPFFASIPPVETELMSLYLSDLSDEYRSHISGLCLYSSSTVLSLPDALRDTPKLCLADPQTPQAVLAAIHAGVDMLTVPFVTQLSEHGIAFSFTFPGVPERPNNDMHTHTHTHMPLGIDLWSTSHATDLSPLSPNCTCYTCTRHHRAYVHHLLQANEMLAWTLLQIHNFSVIDTFFAAIRASIERGTFSADVHTFSQSYESEMPAQTGQGPRVRGYQMKSIGGGEPKKNPKAYGRLDDQMEKLRESESGIATPEGKAEDLVEHGLAERVERL</sequence>
<gene>
    <name evidence="8" type="ORF">G647_03981</name>
</gene>
<evidence type="ECO:0000259" key="7">
    <source>
        <dbReference type="Pfam" id="PF01702"/>
    </source>
</evidence>
<dbReference type="Proteomes" id="UP000030678">
    <property type="component" value="Unassembled WGS sequence"/>
</dbReference>
<comment type="subunit">
    <text evidence="5">Heterodimer of a catalytic subunit and an accessory subunit.</text>
</comment>
<dbReference type="PANTHER" id="PTHR46064:SF1">
    <property type="entry name" value="QUEUINE TRNA-RIBOSYLTRANSFERASE ACCESSORY SUBUNIT 2"/>
    <property type="match status" value="1"/>
</dbReference>
<dbReference type="EMBL" id="KB822704">
    <property type="protein sequence ID" value="ETI24612.1"/>
    <property type="molecule type" value="Genomic_DNA"/>
</dbReference>
<keyword evidence="4 5" id="KW-0862">Zinc</keyword>
<dbReference type="OrthoDB" id="27601at2759"/>
<feature type="binding site" evidence="5">
    <location>
        <position position="371"/>
    </location>
    <ligand>
        <name>Zn(2+)</name>
        <dbReference type="ChEBI" id="CHEBI:29105"/>
    </ligand>
</feature>
<feature type="compositionally biased region" description="Basic and acidic residues" evidence="6">
    <location>
        <begin position="459"/>
        <end position="476"/>
    </location>
</feature>
<evidence type="ECO:0000256" key="6">
    <source>
        <dbReference type="SAM" id="MobiDB-lite"/>
    </source>
</evidence>
<protein>
    <recommendedName>
        <fullName evidence="5">Queuine tRNA-ribosyltransferase accessory subunit 2</fullName>
    </recommendedName>
    <alternativeName>
        <fullName evidence="5">Queuine tRNA-ribosyltransferase domain-containing protein 1</fullName>
    </alternativeName>
</protein>
<dbReference type="InterPro" id="IPR002616">
    <property type="entry name" value="tRNA_ribo_trans-like"/>
</dbReference>
<keyword evidence="1 5" id="KW-0963">Cytoplasm</keyword>
<dbReference type="GeneID" id="19982474"/>
<comment type="subcellular location">
    <subcellularLocation>
        <location evidence="5">Cytoplasm</location>
    </subcellularLocation>
</comment>
<dbReference type="VEuPathDB" id="FungiDB:G647_03981"/>
<dbReference type="Gene3D" id="3.20.20.105">
    <property type="entry name" value="Queuine tRNA-ribosyltransferase-like"/>
    <property type="match status" value="1"/>
</dbReference>
<dbReference type="GO" id="GO:0005737">
    <property type="term" value="C:cytoplasm"/>
    <property type="evidence" value="ECO:0007669"/>
    <property type="project" value="UniProtKB-SubCell"/>
</dbReference>
<dbReference type="SUPFAM" id="SSF51713">
    <property type="entry name" value="tRNA-guanine transglycosylase"/>
    <property type="match status" value="1"/>
</dbReference>
<feature type="binding site" evidence="5">
    <location>
        <position position="345"/>
    </location>
    <ligand>
        <name>Zn(2+)</name>
        <dbReference type="ChEBI" id="CHEBI:29105"/>
    </ligand>
</feature>
<name>V9DF75_9EURO</name>
<comment type="cofactor">
    <cofactor evidence="5">
        <name>Zn(2+)</name>
        <dbReference type="ChEBI" id="CHEBI:29105"/>
    </cofactor>
    <text evidence="5">Binds 1 zinc ion per subunit.</text>
</comment>
<dbReference type="InterPro" id="IPR050852">
    <property type="entry name" value="Queuine_tRNA-ribosyltrfase"/>
</dbReference>
<feature type="domain" description="tRNA-guanine(15) transglycosylase-like" evidence="7">
    <location>
        <begin position="30"/>
        <end position="404"/>
    </location>
</feature>
<keyword evidence="2 5" id="KW-0819">tRNA processing</keyword>
<dbReference type="NCBIfam" id="TIGR00449">
    <property type="entry name" value="tgt_general"/>
    <property type="match status" value="1"/>
</dbReference>
<accession>V9DF75</accession>
<evidence type="ECO:0000313" key="8">
    <source>
        <dbReference type="EMBL" id="ETI24612.1"/>
    </source>
</evidence>
<feature type="region of interest" description="Disordered" evidence="6">
    <location>
        <begin position="405"/>
        <end position="476"/>
    </location>
</feature>
<dbReference type="AlphaFoldDB" id="V9DF75"/>
<comment type="similarity">
    <text evidence="5">Belongs to the queuine tRNA-ribosyltransferase family. QTRT2 subfamily.</text>
</comment>
<dbReference type="GO" id="GO:0006400">
    <property type="term" value="P:tRNA modification"/>
    <property type="evidence" value="ECO:0007669"/>
    <property type="project" value="InterPro"/>
</dbReference>
<feature type="compositionally biased region" description="Basic and acidic residues" evidence="6">
    <location>
        <begin position="438"/>
        <end position="451"/>
    </location>
</feature>
<evidence type="ECO:0000256" key="4">
    <source>
        <dbReference type="ARBA" id="ARBA00022833"/>
    </source>
</evidence>
<dbReference type="HAMAP" id="MF_03043">
    <property type="entry name" value="QTRT2"/>
    <property type="match status" value="1"/>
</dbReference>